<dbReference type="InterPro" id="IPR046031">
    <property type="entry name" value="DUF5989"/>
</dbReference>
<dbReference type="EMBL" id="JBHMFA010000001">
    <property type="protein sequence ID" value="MFB9104037.1"/>
    <property type="molecule type" value="Genomic_DNA"/>
</dbReference>
<name>A0ABV5GWQ6_9FLAO</name>
<feature type="transmembrane region" description="Helical" evidence="1">
    <location>
        <begin position="20"/>
        <end position="39"/>
    </location>
</feature>
<dbReference type="Pfam" id="PF19451">
    <property type="entry name" value="DUF5989"/>
    <property type="match status" value="1"/>
</dbReference>
<keyword evidence="1" id="KW-0472">Membrane</keyword>
<dbReference type="Proteomes" id="UP001589590">
    <property type="component" value="Unassembled WGS sequence"/>
</dbReference>
<protein>
    <submittedName>
        <fullName evidence="2">DUF5989 family protein</fullName>
    </submittedName>
</protein>
<reference evidence="2 3" key="1">
    <citation type="submission" date="2024-09" db="EMBL/GenBank/DDBJ databases">
        <authorList>
            <person name="Sun Q."/>
            <person name="Mori K."/>
        </authorList>
    </citation>
    <scope>NUCLEOTIDE SEQUENCE [LARGE SCALE GENOMIC DNA]</scope>
    <source>
        <strain evidence="2 3">CECT 8300</strain>
    </source>
</reference>
<keyword evidence="1" id="KW-1133">Transmembrane helix</keyword>
<evidence type="ECO:0000313" key="3">
    <source>
        <dbReference type="Proteomes" id="UP001589590"/>
    </source>
</evidence>
<gene>
    <name evidence="2" type="ORF">ACFFU1_03925</name>
</gene>
<evidence type="ECO:0000256" key="1">
    <source>
        <dbReference type="SAM" id="Phobius"/>
    </source>
</evidence>
<dbReference type="RefSeq" id="WP_290268343.1">
    <property type="nucleotide sequence ID" value="NZ_JAUFQP010000004.1"/>
</dbReference>
<proteinExistence type="predicted"/>
<comment type="caution">
    <text evidence="2">The sequence shown here is derived from an EMBL/GenBank/DDBJ whole genome shotgun (WGS) entry which is preliminary data.</text>
</comment>
<sequence>MSKYDTVKQLGVFLIKQKKFWLIPIVIVLILLTFLVVFAENSVIAPFVYTLF</sequence>
<evidence type="ECO:0000313" key="2">
    <source>
        <dbReference type="EMBL" id="MFB9104037.1"/>
    </source>
</evidence>
<keyword evidence="1" id="KW-0812">Transmembrane</keyword>
<accession>A0ABV5GWQ6</accession>
<organism evidence="2 3">
    <name type="scientific">Algibacter miyuki</name>
    <dbReference type="NCBI Taxonomy" id="1306933"/>
    <lineage>
        <taxon>Bacteria</taxon>
        <taxon>Pseudomonadati</taxon>
        <taxon>Bacteroidota</taxon>
        <taxon>Flavobacteriia</taxon>
        <taxon>Flavobacteriales</taxon>
        <taxon>Flavobacteriaceae</taxon>
        <taxon>Algibacter</taxon>
    </lineage>
</organism>
<keyword evidence="3" id="KW-1185">Reference proteome</keyword>